<feature type="domain" description="Activator of Hsp90 ATPase homologue 1/2-like C-terminal" evidence="2">
    <location>
        <begin position="23"/>
        <end position="136"/>
    </location>
</feature>
<dbReference type="InterPro" id="IPR023393">
    <property type="entry name" value="START-like_dom_sf"/>
</dbReference>
<evidence type="ECO:0000313" key="3">
    <source>
        <dbReference type="EMBL" id="RZQ59668.1"/>
    </source>
</evidence>
<dbReference type="RefSeq" id="WP_130479525.1">
    <property type="nucleotide sequence ID" value="NZ_SFCC01000022.1"/>
</dbReference>
<evidence type="ECO:0000313" key="4">
    <source>
        <dbReference type="Proteomes" id="UP000292003"/>
    </source>
</evidence>
<protein>
    <recommendedName>
        <fullName evidence="2">Activator of Hsp90 ATPase homologue 1/2-like C-terminal domain-containing protein</fullName>
    </recommendedName>
</protein>
<dbReference type="Gene3D" id="3.30.530.20">
    <property type="match status" value="1"/>
</dbReference>
<gene>
    <name evidence="3" type="ORF">EWH70_33115</name>
</gene>
<dbReference type="Proteomes" id="UP000292003">
    <property type="component" value="Unassembled WGS sequence"/>
</dbReference>
<dbReference type="Pfam" id="PF08327">
    <property type="entry name" value="AHSA1"/>
    <property type="match status" value="1"/>
</dbReference>
<evidence type="ECO:0000259" key="2">
    <source>
        <dbReference type="Pfam" id="PF08327"/>
    </source>
</evidence>
<organism evidence="3 4">
    <name type="scientific">Amycolatopsis suaedae</name>
    <dbReference type="NCBI Taxonomy" id="2510978"/>
    <lineage>
        <taxon>Bacteria</taxon>
        <taxon>Bacillati</taxon>
        <taxon>Actinomycetota</taxon>
        <taxon>Actinomycetes</taxon>
        <taxon>Pseudonocardiales</taxon>
        <taxon>Pseudonocardiaceae</taxon>
        <taxon>Amycolatopsis</taxon>
    </lineage>
</organism>
<dbReference type="OrthoDB" id="9803476at2"/>
<name>A0A4Q7IZ01_9PSEU</name>
<comment type="similarity">
    <text evidence="1">Belongs to the AHA1 family.</text>
</comment>
<dbReference type="AlphaFoldDB" id="A0A4Q7IZ01"/>
<keyword evidence="4" id="KW-1185">Reference proteome</keyword>
<accession>A0A4Q7IZ01</accession>
<reference evidence="3 4" key="1">
    <citation type="submission" date="2019-02" db="EMBL/GenBank/DDBJ databases">
        <title>Draft genome sequence of Amycolatopsis sp. 8-3EHSu isolated from roots of Suaeda maritima.</title>
        <authorList>
            <person name="Duangmal K."/>
            <person name="Chantavorakit T."/>
        </authorList>
    </citation>
    <scope>NUCLEOTIDE SEQUENCE [LARGE SCALE GENOMIC DNA]</scope>
    <source>
        <strain evidence="3 4">8-3EHSu</strain>
    </source>
</reference>
<proteinExistence type="inferred from homology"/>
<evidence type="ECO:0000256" key="1">
    <source>
        <dbReference type="ARBA" id="ARBA00006817"/>
    </source>
</evidence>
<dbReference type="SUPFAM" id="SSF55961">
    <property type="entry name" value="Bet v1-like"/>
    <property type="match status" value="1"/>
</dbReference>
<comment type="caution">
    <text evidence="3">The sequence shown here is derived from an EMBL/GenBank/DDBJ whole genome shotgun (WGS) entry which is preliminary data.</text>
</comment>
<dbReference type="EMBL" id="SFCC01000022">
    <property type="protein sequence ID" value="RZQ59668.1"/>
    <property type="molecule type" value="Genomic_DNA"/>
</dbReference>
<sequence length="140" mass="15682">MAGQLRVHEDGRFAVRFERRLTHPAAKVWRALTETGLLREWFVDILDYDRSRLDFTPGAALRFAAEGMPDGEGTVVRCDPPRLLEYTWDGETLRWELHPDGAGCLLVFTNIVGDEDTAVAVKAGWAAGLDRLEDVLAADR</sequence>
<dbReference type="InterPro" id="IPR013538">
    <property type="entry name" value="ASHA1/2-like_C"/>
</dbReference>